<feature type="domain" description="ABC transporter" evidence="17">
    <location>
        <begin position="620"/>
        <end position="947"/>
    </location>
</feature>
<keyword evidence="9" id="KW-0862">Zinc</keyword>
<evidence type="ECO:0000256" key="15">
    <source>
        <dbReference type="ARBA" id="ARBA00039316"/>
    </source>
</evidence>
<dbReference type="CDD" id="cd03270">
    <property type="entry name" value="ABC_UvrA_I"/>
    <property type="match status" value="1"/>
</dbReference>
<keyword evidence="12" id="KW-0238">DNA-binding</keyword>
<comment type="caution">
    <text evidence="18">The sequence shown here is derived from an EMBL/GenBank/DDBJ whole genome shotgun (WGS) entry which is preliminary data.</text>
</comment>
<keyword evidence="8" id="KW-0863">Zinc-finger</keyword>
<dbReference type="PROSITE" id="PS00211">
    <property type="entry name" value="ABC_TRANSPORTER_1"/>
    <property type="match status" value="1"/>
</dbReference>
<evidence type="ECO:0000259" key="17">
    <source>
        <dbReference type="PROSITE" id="PS50893"/>
    </source>
</evidence>
<evidence type="ECO:0000313" key="19">
    <source>
        <dbReference type="Proteomes" id="UP000228500"/>
    </source>
</evidence>
<dbReference type="InterPro" id="IPR003439">
    <property type="entry name" value="ABC_transporter-like_ATP-bd"/>
</dbReference>
<dbReference type="GO" id="GO:0004518">
    <property type="term" value="F:nuclease activity"/>
    <property type="evidence" value="ECO:0007669"/>
    <property type="project" value="UniProtKB-KW"/>
</dbReference>
<dbReference type="PANTHER" id="PTHR43152">
    <property type="entry name" value="UVRABC SYSTEM PROTEIN A"/>
    <property type="match status" value="1"/>
</dbReference>
<evidence type="ECO:0000256" key="11">
    <source>
        <dbReference type="ARBA" id="ARBA00022881"/>
    </source>
</evidence>
<keyword evidence="11" id="KW-0267">Excision nuclease</keyword>
<keyword evidence="6" id="KW-0227">DNA damage</keyword>
<gene>
    <name evidence="18" type="ORF">COZ40_01885</name>
</gene>
<evidence type="ECO:0000256" key="7">
    <source>
        <dbReference type="ARBA" id="ARBA00022769"/>
    </source>
</evidence>
<keyword evidence="7" id="KW-0228">DNA excision</keyword>
<evidence type="ECO:0000256" key="10">
    <source>
        <dbReference type="ARBA" id="ARBA00022840"/>
    </source>
</evidence>
<keyword evidence="2" id="KW-0963">Cytoplasm</keyword>
<dbReference type="GO" id="GO:0005524">
    <property type="term" value="F:ATP binding"/>
    <property type="evidence" value="ECO:0007669"/>
    <property type="project" value="UniProtKB-KW"/>
</dbReference>
<keyword evidence="3" id="KW-0479">Metal-binding</keyword>
<evidence type="ECO:0000256" key="12">
    <source>
        <dbReference type="ARBA" id="ARBA00023125"/>
    </source>
</evidence>
<organism evidence="18 19">
    <name type="scientific">Candidatus Roizmanbacteria bacterium CG_4_10_14_3_um_filter_39_13</name>
    <dbReference type="NCBI Taxonomy" id="1974831"/>
    <lineage>
        <taxon>Bacteria</taxon>
        <taxon>Candidatus Roizmaniibacteriota</taxon>
    </lineage>
</organism>
<dbReference type="InterPro" id="IPR041102">
    <property type="entry name" value="UvrA_inter"/>
</dbReference>
<dbReference type="Pfam" id="PF17760">
    <property type="entry name" value="UvrA_inter"/>
    <property type="match status" value="1"/>
</dbReference>
<evidence type="ECO:0000256" key="9">
    <source>
        <dbReference type="ARBA" id="ARBA00022833"/>
    </source>
</evidence>
<dbReference type="GO" id="GO:0006289">
    <property type="term" value="P:nucleotide-excision repair"/>
    <property type="evidence" value="ECO:0007669"/>
    <property type="project" value="InterPro"/>
</dbReference>
<dbReference type="GO" id="GO:0016887">
    <property type="term" value="F:ATP hydrolysis activity"/>
    <property type="evidence" value="ECO:0007669"/>
    <property type="project" value="InterPro"/>
</dbReference>
<evidence type="ECO:0000256" key="4">
    <source>
        <dbReference type="ARBA" id="ARBA00022737"/>
    </source>
</evidence>
<evidence type="ECO:0000256" key="8">
    <source>
        <dbReference type="ARBA" id="ARBA00022771"/>
    </source>
</evidence>
<dbReference type="NCBIfam" id="TIGR00630">
    <property type="entry name" value="uvra"/>
    <property type="match status" value="1"/>
</dbReference>
<proteinExistence type="inferred from homology"/>
<dbReference type="Gene3D" id="1.20.1580.10">
    <property type="entry name" value="ABC transporter ATPase like domain"/>
    <property type="match status" value="2"/>
</dbReference>
<dbReference type="AlphaFoldDB" id="A0A2M7LKV2"/>
<evidence type="ECO:0000256" key="5">
    <source>
        <dbReference type="ARBA" id="ARBA00022741"/>
    </source>
</evidence>
<evidence type="ECO:0000256" key="16">
    <source>
        <dbReference type="ARBA" id="ARBA00042156"/>
    </source>
</evidence>
<evidence type="ECO:0000256" key="13">
    <source>
        <dbReference type="ARBA" id="ARBA00023204"/>
    </source>
</evidence>
<name>A0A2M7LKV2_9BACT</name>
<dbReference type="PANTHER" id="PTHR43152:SF3">
    <property type="entry name" value="UVRABC SYSTEM PROTEIN A"/>
    <property type="match status" value="1"/>
</dbReference>
<keyword evidence="10" id="KW-0067">ATP-binding</keyword>
<evidence type="ECO:0000256" key="1">
    <source>
        <dbReference type="ARBA" id="ARBA00004496"/>
    </source>
</evidence>
<dbReference type="SUPFAM" id="SSF52540">
    <property type="entry name" value="P-loop containing nucleoside triphosphate hydrolases"/>
    <property type="match status" value="2"/>
</dbReference>
<dbReference type="Gene3D" id="3.40.50.300">
    <property type="entry name" value="P-loop containing nucleotide triphosphate hydrolases"/>
    <property type="match status" value="2"/>
</dbReference>
<dbReference type="GO" id="GO:0008270">
    <property type="term" value="F:zinc ion binding"/>
    <property type="evidence" value="ECO:0007669"/>
    <property type="project" value="UniProtKB-KW"/>
</dbReference>
<dbReference type="InterPro" id="IPR013815">
    <property type="entry name" value="ATP_grasp_subdomain_1"/>
</dbReference>
<evidence type="ECO:0000256" key="2">
    <source>
        <dbReference type="ARBA" id="ARBA00022490"/>
    </source>
</evidence>
<comment type="subcellular location">
    <subcellularLocation>
        <location evidence="1">Cytoplasm</location>
    </subcellularLocation>
</comment>
<dbReference type="InterPro" id="IPR004602">
    <property type="entry name" value="UvrA"/>
</dbReference>
<reference evidence="19" key="1">
    <citation type="submission" date="2017-09" db="EMBL/GenBank/DDBJ databases">
        <title>Depth-based differentiation of microbial function through sediment-hosted aquifers and enrichment of novel symbionts in the deep terrestrial subsurface.</title>
        <authorList>
            <person name="Probst A.J."/>
            <person name="Ladd B."/>
            <person name="Jarett J.K."/>
            <person name="Geller-Mcgrath D.E."/>
            <person name="Sieber C.M.K."/>
            <person name="Emerson J.B."/>
            <person name="Anantharaman K."/>
            <person name="Thomas B.C."/>
            <person name="Malmstrom R."/>
            <person name="Stieglmeier M."/>
            <person name="Klingl A."/>
            <person name="Woyke T."/>
            <person name="Ryan C.M."/>
            <person name="Banfield J.F."/>
        </authorList>
    </citation>
    <scope>NUCLEOTIDE SEQUENCE [LARGE SCALE GENOMIC DNA]</scope>
</reference>
<evidence type="ECO:0000256" key="6">
    <source>
        <dbReference type="ARBA" id="ARBA00022763"/>
    </source>
</evidence>
<dbReference type="EMBL" id="PFJH01000078">
    <property type="protein sequence ID" value="PIX68701.1"/>
    <property type="molecule type" value="Genomic_DNA"/>
</dbReference>
<dbReference type="NCBIfam" id="NF001503">
    <property type="entry name" value="PRK00349.1"/>
    <property type="match status" value="1"/>
</dbReference>
<dbReference type="GO" id="GO:0009380">
    <property type="term" value="C:excinuclease repair complex"/>
    <property type="evidence" value="ECO:0007669"/>
    <property type="project" value="InterPro"/>
</dbReference>
<dbReference type="Gene3D" id="1.10.8.280">
    <property type="entry name" value="ABC transporter ATPase domain-like"/>
    <property type="match status" value="1"/>
</dbReference>
<keyword evidence="5" id="KW-0547">Nucleotide-binding</keyword>
<evidence type="ECO:0000256" key="3">
    <source>
        <dbReference type="ARBA" id="ARBA00022723"/>
    </source>
</evidence>
<dbReference type="InterPro" id="IPR027417">
    <property type="entry name" value="P-loop_NTPase"/>
</dbReference>
<dbReference type="InterPro" id="IPR017871">
    <property type="entry name" value="ABC_transporter-like_CS"/>
</dbReference>
<dbReference type="InterPro" id="IPR041552">
    <property type="entry name" value="UvrA_DNA-bd"/>
</dbReference>
<dbReference type="Pfam" id="PF17755">
    <property type="entry name" value="UvrA_DNA-bind"/>
    <property type="match status" value="1"/>
</dbReference>
<accession>A0A2M7LKV2</accession>
<dbReference type="GO" id="GO:0005737">
    <property type="term" value="C:cytoplasm"/>
    <property type="evidence" value="ECO:0007669"/>
    <property type="project" value="UniProtKB-SubCell"/>
</dbReference>
<dbReference type="GO" id="GO:0003677">
    <property type="term" value="F:DNA binding"/>
    <property type="evidence" value="ECO:0007669"/>
    <property type="project" value="UniProtKB-KW"/>
</dbReference>
<dbReference type="Proteomes" id="UP000228500">
    <property type="component" value="Unassembled WGS sequence"/>
</dbReference>
<evidence type="ECO:0000313" key="18">
    <source>
        <dbReference type="EMBL" id="PIX68701.1"/>
    </source>
</evidence>
<evidence type="ECO:0000256" key="14">
    <source>
        <dbReference type="ARBA" id="ARBA00038000"/>
    </source>
</evidence>
<dbReference type="Gene3D" id="3.30.1490.20">
    <property type="entry name" value="ATP-grasp fold, A domain"/>
    <property type="match status" value="1"/>
</dbReference>
<keyword evidence="13" id="KW-0234">DNA repair</keyword>
<dbReference type="FunFam" id="3.40.50.300:FF:000028">
    <property type="entry name" value="UvrABC system protein A"/>
    <property type="match status" value="1"/>
</dbReference>
<sequence>MDQITIKGARQHNLKNIDVTIPKNKLVIITGVSGSGKSSLAFDTLYAEGQRRYVESLSAYARQFLGIMEKPDVDLIEGLSPAISIDQKSSSHNPRSTVGTITEVFDYLRLLFARIGHPHCPHCHLEITKLSLDEIVDRIIKTSTADVLMDKSKPHAFLLLSPIVRQKKGEFKDLFDNIRTKGYSKVFVDKKEFDLQKDDINLLKTNKHSIEVVIESFNLTQKEIKDTIYIANLRSRITASSEQSLALSDGLVILRGQKDTLFSENFSCPNCNLSLPSIEPRMFSFNSPLGACEKCKGLGTIYKIDPDQIINKKLSINEGGILPFNKVYFQDTWFIRLLKQFCEEEGIDMNKPLSEVDERAMKLLLYGCETVYRVVGKNRFGKDTTIHEKFLGLVPEFEKRFFESQTGADEVEVGRYMREEQCDKCKGRRLKPEVLAVTIDEKNIMDMCDDSISNLRPYIMEKLPSKLNRYEKEVGSLILKEIGTRVSFLSNVGLAYLTLSRAAKTLSGGELQRIRLASQIGSGLTGVLYVLDEPSIGLHPRDVDALIQTLKHLRDIGNTVVIVEHDKETIENADYMIELGPKAGKEGGHLVVAGTLKEIEKNGKSLTGAYLFGTKEIPTNKRKLVTERGWIELHGATQFNLKNVDLRLPLGNMIAITGVSGSGKSTLITETLYPALKYYLDGYYQDTMGDFKRLVGQHNIERVYLVDQSPIGRTPRSNPATYTGMFDEIREIYSETLEARARGFKKGRFSFNMKGGRCEKCQGAGVIKIQMQFLPDVYVTCDVCEGHRYNKETLEVKFKGKTIYEVLNMTVVEAADFFKNHIHIYQKLLFLKNVGLGYVTLGQPAPTFSGGEAQRIKLAHELSRRDTGKTLYILDEPTTGLHMFDIEKLLHTLHQLVEGGNTVVIIEHNSDIIKNCQYIVDLGPEGGDGGGQILYQGQLNGIMKVKESYTAKYL</sequence>
<keyword evidence="4" id="KW-0677">Repeat</keyword>
<protein>
    <recommendedName>
        <fullName evidence="15">UvrABC system protein A</fullName>
    </recommendedName>
    <alternativeName>
        <fullName evidence="16">Excinuclease ABC subunit A</fullName>
    </alternativeName>
</protein>
<dbReference type="PROSITE" id="PS50893">
    <property type="entry name" value="ABC_TRANSPORTER_2"/>
    <property type="match status" value="1"/>
</dbReference>
<comment type="similarity">
    <text evidence="14">Belongs to the ABC transporter superfamily. UvrA family.</text>
</comment>